<comment type="caution">
    <text evidence="6">The sequence shown here is derived from an EMBL/GenBank/DDBJ whole genome shotgun (WGS) entry which is preliminary data.</text>
</comment>
<dbReference type="EMBL" id="DTGT01000082">
    <property type="protein sequence ID" value="HGH60159.1"/>
    <property type="molecule type" value="Genomic_DNA"/>
</dbReference>
<gene>
    <name evidence="6" type="ORF">ENV54_02535</name>
</gene>
<evidence type="ECO:0000256" key="2">
    <source>
        <dbReference type="ARBA" id="ARBA00009840"/>
    </source>
</evidence>
<reference evidence="6" key="1">
    <citation type="journal article" date="2020" name="mSystems">
        <title>Genome- and Community-Level Interaction Insights into Carbon Utilization and Element Cycling Functions of Hydrothermarchaeota in Hydrothermal Sediment.</title>
        <authorList>
            <person name="Zhou Z."/>
            <person name="Liu Y."/>
            <person name="Xu W."/>
            <person name="Pan J."/>
            <person name="Luo Z.H."/>
            <person name="Li M."/>
        </authorList>
    </citation>
    <scope>NUCLEOTIDE SEQUENCE [LARGE SCALE GENOMIC DNA]</scope>
    <source>
        <strain evidence="6">SpSt-769</strain>
    </source>
</reference>
<organism evidence="6">
    <name type="scientific">Desulfomonile tiedjei</name>
    <dbReference type="NCBI Taxonomy" id="2358"/>
    <lineage>
        <taxon>Bacteria</taxon>
        <taxon>Pseudomonadati</taxon>
        <taxon>Thermodesulfobacteriota</taxon>
        <taxon>Desulfomonilia</taxon>
        <taxon>Desulfomonilales</taxon>
        <taxon>Desulfomonilaceae</taxon>
        <taxon>Desulfomonile</taxon>
    </lineage>
</organism>
<keyword evidence="5" id="KW-1133">Transmembrane helix</keyword>
<evidence type="ECO:0000256" key="4">
    <source>
        <dbReference type="ARBA" id="ARBA00023172"/>
    </source>
</evidence>
<keyword evidence="5" id="KW-0812">Transmembrane</keyword>
<dbReference type="Pfam" id="PF02646">
    <property type="entry name" value="RmuC"/>
    <property type="match status" value="1"/>
</dbReference>
<proteinExistence type="inferred from homology"/>
<comment type="similarity">
    <text evidence="2">Belongs to the RmuC family.</text>
</comment>
<keyword evidence="3" id="KW-0175">Coiled coil</keyword>
<evidence type="ECO:0000313" key="6">
    <source>
        <dbReference type="EMBL" id="HGH60159.1"/>
    </source>
</evidence>
<evidence type="ECO:0000256" key="3">
    <source>
        <dbReference type="ARBA" id="ARBA00023054"/>
    </source>
</evidence>
<dbReference type="AlphaFoldDB" id="A0A7C4AQS8"/>
<keyword evidence="5" id="KW-0472">Membrane</keyword>
<dbReference type="GO" id="GO:0006310">
    <property type="term" value="P:DNA recombination"/>
    <property type="evidence" value="ECO:0007669"/>
    <property type="project" value="UniProtKB-KW"/>
</dbReference>
<comment type="function">
    <text evidence="1">Involved in DNA recombination.</text>
</comment>
<accession>A0A7C4AQS8</accession>
<sequence length="428" mass="47958">MSDSLALFILIFVVLILILQIVILFRQRSTNAQSLGPILESIHASHERIERSVRQEIATNREELMRASQRSREELANTLKNVSDTLFQHLVEIGQSTGDHLEKLRQTVSEKLAAIQHDNNVYLERIRATVDEQLHGALEKRLGESFKLVSDRLEQVYRGLGEMQALAVGVGDLKRVLTNVKTRGTWGEVQLGAMLQDVLLPDQYATNVATKGGTEKVEYAVRLPGSGDDGDGVLLPIDAKFPMEDYLRFLDAYEKADAIGAEAAARQLELRIRQCGADISKKYLNPPTTTDFGILFLPTEGLFAEVMRRAGLAESLQRDYRVVVAGPTTLWAILNSIQMGFRTLAVQKRSGEVWRLLAAVKTEWAKYGDILEKVLKKLREASHSIEDAKRRTNVIGRKLKEVEEMPATEAQDILRLENDSPQTDGQET</sequence>
<dbReference type="Gene3D" id="1.20.120.20">
    <property type="entry name" value="Apolipoprotein"/>
    <property type="match status" value="1"/>
</dbReference>
<dbReference type="InterPro" id="IPR003798">
    <property type="entry name" value="DNA_recombination_RmuC"/>
</dbReference>
<dbReference type="SUPFAM" id="SSF58113">
    <property type="entry name" value="Apolipoprotein A-I"/>
    <property type="match status" value="1"/>
</dbReference>
<dbReference type="PANTHER" id="PTHR30563">
    <property type="entry name" value="DNA RECOMBINATION PROTEIN RMUC"/>
    <property type="match status" value="1"/>
</dbReference>
<feature type="transmembrane region" description="Helical" evidence="5">
    <location>
        <begin position="6"/>
        <end position="25"/>
    </location>
</feature>
<protein>
    <submittedName>
        <fullName evidence="6">DNA recombination protein RmuC</fullName>
    </submittedName>
</protein>
<keyword evidence="4" id="KW-0233">DNA recombination</keyword>
<dbReference type="PANTHER" id="PTHR30563:SF0">
    <property type="entry name" value="DNA RECOMBINATION PROTEIN RMUC"/>
    <property type="match status" value="1"/>
</dbReference>
<name>A0A7C4AQS8_9BACT</name>
<evidence type="ECO:0000256" key="1">
    <source>
        <dbReference type="ARBA" id="ARBA00003416"/>
    </source>
</evidence>
<evidence type="ECO:0000256" key="5">
    <source>
        <dbReference type="SAM" id="Phobius"/>
    </source>
</evidence>